<dbReference type="Proteomes" id="UP001385951">
    <property type="component" value="Unassembled WGS sequence"/>
</dbReference>
<protein>
    <submittedName>
        <fullName evidence="2">Uncharacterized protein</fullName>
    </submittedName>
</protein>
<evidence type="ECO:0000256" key="1">
    <source>
        <dbReference type="SAM" id="MobiDB-lite"/>
    </source>
</evidence>
<keyword evidence="3" id="KW-1185">Reference proteome</keyword>
<accession>A0AAW0GLX6</accession>
<gene>
    <name evidence="2" type="ORF">QCA50_001410</name>
</gene>
<proteinExistence type="predicted"/>
<feature type="compositionally biased region" description="Low complexity" evidence="1">
    <location>
        <begin position="112"/>
        <end position="127"/>
    </location>
</feature>
<evidence type="ECO:0000313" key="3">
    <source>
        <dbReference type="Proteomes" id="UP001385951"/>
    </source>
</evidence>
<sequence>MARATRSSATQDKDITNDPIPSNRKNPKKRKRTSIADPSEQPALKQQRNDGDIKEEDEQNHLDDSLSQEVIEINLPSTGDVPIQSQDAENILQVLVVIDNQSLLDRPVPLPSEAAESSTSTTSASSSPTHTLRNLLQNASHYPMRTIRAVMQLLGPGSNPRSRPNPPELEQQRFCDLAISLLDQASSQNTPVPLNIDSIISAYVSSTAWSIRHHSGLRVDTSSKGGTELFCGRFSKSQIRSSPTITNGRLVVFRRHVFSVRCQECTGPAYRPSRARCHFAFDIRRGGRREDSG</sequence>
<dbReference type="AlphaFoldDB" id="A0AAW0GLX6"/>
<comment type="caution">
    <text evidence="2">The sequence shown here is derived from an EMBL/GenBank/DDBJ whole genome shotgun (WGS) entry which is preliminary data.</text>
</comment>
<feature type="region of interest" description="Disordered" evidence="1">
    <location>
        <begin position="108"/>
        <end position="130"/>
    </location>
</feature>
<organism evidence="2 3">
    <name type="scientific">Cerrena zonata</name>
    <dbReference type="NCBI Taxonomy" id="2478898"/>
    <lineage>
        <taxon>Eukaryota</taxon>
        <taxon>Fungi</taxon>
        <taxon>Dikarya</taxon>
        <taxon>Basidiomycota</taxon>
        <taxon>Agaricomycotina</taxon>
        <taxon>Agaricomycetes</taxon>
        <taxon>Polyporales</taxon>
        <taxon>Cerrenaceae</taxon>
        <taxon>Cerrena</taxon>
    </lineage>
</organism>
<dbReference type="EMBL" id="JASBNA010000002">
    <property type="protein sequence ID" value="KAK7694230.1"/>
    <property type="molecule type" value="Genomic_DNA"/>
</dbReference>
<reference evidence="2 3" key="1">
    <citation type="submission" date="2022-09" db="EMBL/GenBank/DDBJ databases">
        <authorList>
            <person name="Palmer J.M."/>
        </authorList>
    </citation>
    <scope>NUCLEOTIDE SEQUENCE [LARGE SCALE GENOMIC DNA]</scope>
    <source>
        <strain evidence="2 3">DSM 7382</strain>
    </source>
</reference>
<name>A0AAW0GLX6_9APHY</name>
<feature type="compositionally biased region" description="Polar residues" evidence="1">
    <location>
        <begin position="1"/>
        <end position="10"/>
    </location>
</feature>
<feature type="region of interest" description="Disordered" evidence="1">
    <location>
        <begin position="1"/>
        <end position="66"/>
    </location>
</feature>
<evidence type="ECO:0000313" key="2">
    <source>
        <dbReference type="EMBL" id="KAK7694230.1"/>
    </source>
</evidence>